<proteinExistence type="predicted"/>
<gene>
    <name evidence="2" type="ORF">BpHYR1_035420</name>
</gene>
<reference evidence="2 3" key="1">
    <citation type="journal article" date="2018" name="Sci. Rep.">
        <title>Genomic signatures of local adaptation to the degree of environmental predictability in rotifers.</title>
        <authorList>
            <person name="Franch-Gras L."/>
            <person name="Hahn C."/>
            <person name="Garcia-Roger E.M."/>
            <person name="Carmona M.J."/>
            <person name="Serra M."/>
            <person name="Gomez A."/>
        </authorList>
    </citation>
    <scope>NUCLEOTIDE SEQUENCE [LARGE SCALE GENOMIC DNA]</scope>
    <source>
        <strain evidence="2">HYR1</strain>
    </source>
</reference>
<evidence type="ECO:0000313" key="3">
    <source>
        <dbReference type="Proteomes" id="UP000276133"/>
    </source>
</evidence>
<dbReference type="OrthoDB" id="10351198at2759"/>
<name>A0A3M7QDY4_BRAPC</name>
<protein>
    <submittedName>
        <fullName evidence="2">Uncharacterized protein</fullName>
    </submittedName>
</protein>
<evidence type="ECO:0000256" key="1">
    <source>
        <dbReference type="SAM" id="MobiDB-lite"/>
    </source>
</evidence>
<dbReference type="SUPFAM" id="SSF63825">
    <property type="entry name" value="YWTD domain"/>
    <property type="match status" value="1"/>
</dbReference>
<dbReference type="AlphaFoldDB" id="A0A3M7QDY4"/>
<organism evidence="2 3">
    <name type="scientific">Brachionus plicatilis</name>
    <name type="common">Marine rotifer</name>
    <name type="synonym">Brachionus muelleri</name>
    <dbReference type="NCBI Taxonomy" id="10195"/>
    <lineage>
        <taxon>Eukaryota</taxon>
        <taxon>Metazoa</taxon>
        <taxon>Spiralia</taxon>
        <taxon>Gnathifera</taxon>
        <taxon>Rotifera</taxon>
        <taxon>Eurotatoria</taxon>
        <taxon>Monogononta</taxon>
        <taxon>Pseudotrocha</taxon>
        <taxon>Ploima</taxon>
        <taxon>Brachionidae</taxon>
        <taxon>Brachionus</taxon>
    </lineage>
</organism>
<dbReference type="EMBL" id="REGN01006419">
    <property type="protein sequence ID" value="RNA09637.1"/>
    <property type="molecule type" value="Genomic_DNA"/>
</dbReference>
<sequence>MSKHSPSIGQIQLSNNDHQMTETPTVDTSIFGNTHESFFEFAERRVADLKKKNKKLFENAVKMCPYSTKTDETDELNRYSRSLFSVEKKSCTVGSFGFHNNYGLTADRLFLVDPFTIGLISKSDSTLKLFNFNLYHKSLNHIRTKYFRSEVPADACADRNKHIFIVFPDQNKIAKYELNHSFISRYSSRRNKSQILFREVSSNRDLDFRPSTIACYDDHIYVSENPKNQVRIYDNYLRLVRIIYLNGVIVSNHRRLSLNQNVRVFMDGSDGLALFNPSLSNTITSHKKYSLFGERNRVNVCHFYTDMDCLEDVHVAAQSRTTSNIYTADSCSNEVKQFLFNNGEKIDLVNRYSINGRPISVVTNQLDYIFVLTERPRKIYILDPREC</sequence>
<keyword evidence="3" id="KW-1185">Reference proteome</keyword>
<dbReference type="InterPro" id="IPR011042">
    <property type="entry name" value="6-blade_b-propeller_TolB-like"/>
</dbReference>
<feature type="region of interest" description="Disordered" evidence="1">
    <location>
        <begin position="1"/>
        <end position="24"/>
    </location>
</feature>
<dbReference type="Proteomes" id="UP000276133">
    <property type="component" value="Unassembled WGS sequence"/>
</dbReference>
<comment type="caution">
    <text evidence="2">The sequence shown here is derived from an EMBL/GenBank/DDBJ whole genome shotgun (WGS) entry which is preliminary data.</text>
</comment>
<dbReference type="Gene3D" id="2.120.10.30">
    <property type="entry name" value="TolB, C-terminal domain"/>
    <property type="match status" value="1"/>
</dbReference>
<evidence type="ECO:0000313" key="2">
    <source>
        <dbReference type="EMBL" id="RNA09637.1"/>
    </source>
</evidence>
<accession>A0A3M7QDY4</accession>